<dbReference type="Proteomes" id="UP001332931">
    <property type="component" value="Unassembled WGS sequence"/>
</dbReference>
<comment type="subcellular location">
    <subcellularLocation>
        <location evidence="10">Cytoplasm</location>
    </subcellularLocation>
    <text evidence="10">Associated with the membrane possibly through PlsY.</text>
</comment>
<sequence>MTTICVDAMGGDERPEVVLEGIAAALAADPELEVLVAGDEGVVGPFAESHERARALVTTEVIGMGEHPAEAVRAKRDSSIVRGCAAVRAGEADGFFSAGSTGAIFTAATLGVGRIRGIRRPALATALPGLDGHRTIALDLGANADARPEMLVQFAHMGRAYAKVVLGVEDARVGLLSNGTEDAKGSELAVSYHEALAAAGCGFAGNAEGTDLLLGSFDVIVCDGFTGNVALKSMEGTAKYLVKQIKAAAGESKRSAVGALLFKPALKRVAAELSGDEYGGAVLLGLKAPVFIGHGATSATAVAKGTAACAAAVRGGLVDGIAQALADAS</sequence>
<evidence type="ECO:0000313" key="11">
    <source>
        <dbReference type="EMBL" id="MEE6146744.1"/>
    </source>
</evidence>
<comment type="subunit">
    <text evidence="9 10">Homodimer. Probably interacts with PlsY.</text>
</comment>
<comment type="caution">
    <text evidence="11">The sequence shown here is derived from an EMBL/GenBank/DDBJ whole genome shotgun (WGS) entry which is preliminary data.</text>
</comment>
<gene>
    <name evidence="10 11" type="primary">plsX</name>
    <name evidence="11" type="ORF">VXJ25_01855</name>
</gene>
<keyword evidence="11" id="KW-0012">Acyltransferase</keyword>
<dbReference type="NCBIfam" id="TIGR00182">
    <property type="entry name" value="plsX"/>
    <property type="match status" value="1"/>
</dbReference>
<keyword evidence="5 10" id="KW-0443">Lipid metabolism</keyword>
<protein>
    <recommendedName>
        <fullName evidence="8 10">Phosphate acyltransferase</fullName>
        <ecNumber evidence="8 10">2.3.1.274</ecNumber>
    </recommendedName>
    <alternativeName>
        <fullName evidence="10">Acyl-ACP phosphotransacylase</fullName>
    </alternativeName>
    <alternativeName>
        <fullName evidence="10">Acyl-[acyl-carrier-protein]--phosphate acyltransferase</fullName>
    </alternativeName>
    <alternativeName>
        <fullName evidence="10">Phosphate-acyl-ACP acyltransferase</fullName>
    </alternativeName>
</protein>
<comment type="catalytic activity">
    <reaction evidence="1 10">
        <text>a fatty acyl-[ACP] + phosphate = an acyl phosphate + holo-[ACP]</text>
        <dbReference type="Rhea" id="RHEA:42292"/>
        <dbReference type="Rhea" id="RHEA-COMP:9685"/>
        <dbReference type="Rhea" id="RHEA-COMP:14125"/>
        <dbReference type="ChEBI" id="CHEBI:43474"/>
        <dbReference type="ChEBI" id="CHEBI:59918"/>
        <dbReference type="ChEBI" id="CHEBI:64479"/>
        <dbReference type="ChEBI" id="CHEBI:138651"/>
        <dbReference type="EC" id="2.3.1.274"/>
    </reaction>
</comment>
<evidence type="ECO:0000256" key="8">
    <source>
        <dbReference type="ARBA" id="ARBA00024069"/>
    </source>
</evidence>
<keyword evidence="12" id="KW-1185">Reference proteome</keyword>
<evidence type="ECO:0000256" key="4">
    <source>
        <dbReference type="ARBA" id="ARBA00022679"/>
    </source>
</evidence>
<dbReference type="GO" id="GO:0043811">
    <property type="term" value="F:phosphate:acyl-[acyl carrier protein] acyltransferase activity"/>
    <property type="evidence" value="ECO:0007669"/>
    <property type="project" value="UniProtKB-EC"/>
</dbReference>
<keyword evidence="7 10" id="KW-1208">Phospholipid metabolism</keyword>
<evidence type="ECO:0000313" key="12">
    <source>
        <dbReference type="Proteomes" id="UP001332931"/>
    </source>
</evidence>
<dbReference type="PIRSF" id="PIRSF002465">
    <property type="entry name" value="Phsphlp_syn_PlsX"/>
    <property type="match status" value="1"/>
</dbReference>
<comment type="function">
    <text evidence="10">Catalyzes the reversible formation of acyl-phosphate (acyl-PO(4)) from acyl-[acyl-carrier-protein] (acyl-ACP). This enzyme utilizes acyl-ACP as fatty acyl donor, but not acyl-CoA.</text>
</comment>
<comment type="similarity">
    <text evidence="10">Belongs to the PlsX family.</text>
</comment>
<dbReference type="HAMAP" id="MF_00019">
    <property type="entry name" value="PlsX"/>
    <property type="match status" value="1"/>
</dbReference>
<dbReference type="PANTHER" id="PTHR30100">
    <property type="entry name" value="FATTY ACID/PHOSPHOLIPID SYNTHESIS PROTEIN PLSX"/>
    <property type="match status" value="1"/>
</dbReference>
<dbReference type="InterPro" id="IPR012281">
    <property type="entry name" value="Phospholipid_synth_PlsX-like"/>
</dbReference>
<keyword evidence="2 10" id="KW-0963">Cytoplasm</keyword>
<proteinExistence type="inferred from homology"/>
<keyword evidence="3 10" id="KW-0444">Lipid biosynthesis</keyword>
<evidence type="ECO:0000256" key="2">
    <source>
        <dbReference type="ARBA" id="ARBA00022490"/>
    </source>
</evidence>
<dbReference type="Gene3D" id="3.40.718.10">
    <property type="entry name" value="Isopropylmalate Dehydrogenase"/>
    <property type="match status" value="1"/>
</dbReference>
<organism evidence="11 12">
    <name type="scientific">Olsenella absiana</name>
    <dbReference type="NCBI Taxonomy" id="3115222"/>
    <lineage>
        <taxon>Bacteria</taxon>
        <taxon>Bacillati</taxon>
        <taxon>Actinomycetota</taxon>
        <taxon>Coriobacteriia</taxon>
        <taxon>Coriobacteriales</taxon>
        <taxon>Atopobiaceae</taxon>
        <taxon>Olsenella</taxon>
    </lineage>
</organism>
<dbReference type="InterPro" id="IPR003664">
    <property type="entry name" value="FA_synthesis"/>
</dbReference>
<evidence type="ECO:0000256" key="7">
    <source>
        <dbReference type="ARBA" id="ARBA00023264"/>
    </source>
</evidence>
<dbReference type="RefSeq" id="WP_330957506.1">
    <property type="nucleotide sequence ID" value="NZ_JAZGJQ010000001.1"/>
</dbReference>
<reference evidence="11 12" key="1">
    <citation type="submission" date="2024-01" db="EMBL/GenBank/DDBJ databases">
        <title>Description of Olsenella sp. nov., isolated from pig feces.</title>
        <authorList>
            <person name="Chang Y.-H."/>
        </authorList>
    </citation>
    <scope>NUCLEOTIDE SEQUENCE [LARGE SCALE GENOMIC DNA]</scope>
    <source>
        <strain evidence="11 12">YH-ols2223</strain>
    </source>
</reference>
<evidence type="ECO:0000256" key="10">
    <source>
        <dbReference type="HAMAP-Rule" id="MF_00019"/>
    </source>
</evidence>
<dbReference type="SUPFAM" id="SSF53659">
    <property type="entry name" value="Isocitrate/Isopropylmalate dehydrogenase-like"/>
    <property type="match status" value="1"/>
</dbReference>
<evidence type="ECO:0000256" key="1">
    <source>
        <dbReference type="ARBA" id="ARBA00001232"/>
    </source>
</evidence>
<name>A0ABU7R8I7_9ACTN</name>
<comment type="pathway">
    <text evidence="10">Lipid metabolism; phospholipid metabolism.</text>
</comment>
<accession>A0ABU7R8I7</accession>
<evidence type="ECO:0000256" key="5">
    <source>
        <dbReference type="ARBA" id="ARBA00023098"/>
    </source>
</evidence>
<evidence type="ECO:0000256" key="3">
    <source>
        <dbReference type="ARBA" id="ARBA00022516"/>
    </source>
</evidence>
<keyword evidence="6 10" id="KW-0594">Phospholipid biosynthesis</keyword>
<dbReference type="PANTHER" id="PTHR30100:SF1">
    <property type="entry name" value="PHOSPHATE ACYLTRANSFERASE"/>
    <property type="match status" value="1"/>
</dbReference>
<evidence type="ECO:0000256" key="6">
    <source>
        <dbReference type="ARBA" id="ARBA00023209"/>
    </source>
</evidence>
<dbReference type="EMBL" id="JAZGJQ010000001">
    <property type="protein sequence ID" value="MEE6146744.1"/>
    <property type="molecule type" value="Genomic_DNA"/>
</dbReference>
<dbReference type="Pfam" id="PF02504">
    <property type="entry name" value="FA_synthesis"/>
    <property type="match status" value="1"/>
</dbReference>
<evidence type="ECO:0000256" key="9">
    <source>
        <dbReference type="ARBA" id="ARBA00046608"/>
    </source>
</evidence>
<dbReference type="EC" id="2.3.1.274" evidence="8 10"/>
<keyword evidence="4 10" id="KW-0808">Transferase</keyword>